<evidence type="ECO:0000313" key="2">
    <source>
        <dbReference type="WBParaSite" id="PSAMB.scaffold4541size14273.g24593.t1"/>
    </source>
</evidence>
<evidence type="ECO:0000313" key="1">
    <source>
        <dbReference type="Proteomes" id="UP000887566"/>
    </source>
</evidence>
<dbReference type="WBParaSite" id="PSAMB.scaffold4541size14273.g24593.t1">
    <property type="protein sequence ID" value="PSAMB.scaffold4541size14273.g24593.t1"/>
    <property type="gene ID" value="PSAMB.scaffold4541size14273.g24593"/>
</dbReference>
<protein>
    <submittedName>
        <fullName evidence="2">Uncharacterized protein</fullName>
    </submittedName>
</protein>
<dbReference type="Proteomes" id="UP000887566">
    <property type="component" value="Unplaced"/>
</dbReference>
<organism evidence="1 2">
    <name type="scientific">Plectus sambesii</name>
    <dbReference type="NCBI Taxonomy" id="2011161"/>
    <lineage>
        <taxon>Eukaryota</taxon>
        <taxon>Metazoa</taxon>
        <taxon>Ecdysozoa</taxon>
        <taxon>Nematoda</taxon>
        <taxon>Chromadorea</taxon>
        <taxon>Plectida</taxon>
        <taxon>Plectina</taxon>
        <taxon>Plectoidea</taxon>
        <taxon>Plectidae</taxon>
        <taxon>Plectus</taxon>
    </lineage>
</organism>
<sequence>MGQATVHVNYKGKSTLLQLLVAENGNSVLGRLWIRALHIVSLCKLCDDAAPYANVHHLRDDMPIQNLLNSFPQVFQPGLCHCTKMKAHLILKNEAPLMFIQPQSLPCAVYNNMTAELE</sequence>
<dbReference type="AlphaFoldDB" id="A0A914WLN0"/>
<reference evidence="2" key="1">
    <citation type="submission" date="2022-11" db="UniProtKB">
        <authorList>
            <consortium name="WormBaseParasite"/>
        </authorList>
    </citation>
    <scope>IDENTIFICATION</scope>
</reference>
<keyword evidence="1" id="KW-1185">Reference proteome</keyword>
<name>A0A914WLN0_9BILA</name>
<proteinExistence type="predicted"/>
<accession>A0A914WLN0</accession>